<evidence type="ECO:0000256" key="2">
    <source>
        <dbReference type="SAM" id="SignalP"/>
    </source>
</evidence>
<feature type="chain" id="PRO_5017441584" evidence="2">
    <location>
        <begin position="18"/>
        <end position="219"/>
    </location>
</feature>
<dbReference type="PROSITE" id="PS51257">
    <property type="entry name" value="PROKAR_LIPOPROTEIN"/>
    <property type="match status" value="1"/>
</dbReference>
<dbReference type="RefSeq" id="WP_092620975.1">
    <property type="nucleotide sequence ID" value="NZ_FMYK01000009.1"/>
</dbReference>
<evidence type="ECO:0000313" key="3">
    <source>
        <dbReference type="EMBL" id="SDC63953.1"/>
    </source>
</evidence>
<accession>A0A1G6N829</accession>
<feature type="signal peptide" evidence="2">
    <location>
        <begin position="1"/>
        <end position="17"/>
    </location>
</feature>
<feature type="region of interest" description="Disordered" evidence="1">
    <location>
        <begin position="190"/>
        <end position="219"/>
    </location>
</feature>
<protein>
    <submittedName>
        <fullName evidence="3">Uncharacterized protein</fullName>
    </submittedName>
</protein>
<keyword evidence="2" id="KW-0732">Signal</keyword>
<name>A0A1G6N829_9GAMM</name>
<dbReference type="EMBL" id="FMYK01000009">
    <property type="protein sequence ID" value="SDC63953.1"/>
    <property type="molecule type" value="Genomic_DNA"/>
</dbReference>
<sequence>MKLIAWIALGCCLGVSACHSTKVQNQPQFLTQKIYHGAAQSYDFDLGSTVLRGELNLKEFCSVDGSSLDIMDQLNQQVRIDTLNLNNNVKLGSTLKSTLEEVSPQILAQYEATYQATASDSNTEKVLLGDAVFSRLSSDSHNIDLAILSRYGYAYVVQLNSPITGSDATQSRNQLQTLLKSLSIPGQKLANSTSELPSTFDLSQTDSNARKTWQNANCP</sequence>
<reference evidence="4" key="1">
    <citation type="submission" date="2016-09" db="EMBL/GenBank/DDBJ databases">
        <authorList>
            <person name="Varghese N."/>
            <person name="Submissions S."/>
        </authorList>
    </citation>
    <scope>NUCLEOTIDE SEQUENCE [LARGE SCALE GENOMIC DNA]</scope>
    <source>
        <strain evidence="4">ANC 3699</strain>
    </source>
</reference>
<evidence type="ECO:0000256" key="1">
    <source>
        <dbReference type="SAM" id="MobiDB-lite"/>
    </source>
</evidence>
<evidence type="ECO:0000313" key="4">
    <source>
        <dbReference type="Proteomes" id="UP000242317"/>
    </source>
</evidence>
<organism evidence="3 4">
    <name type="scientific">Acinetobacter marinus</name>
    <dbReference type="NCBI Taxonomy" id="281375"/>
    <lineage>
        <taxon>Bacteria</taxon>
        <taxon>Pseudomonadati</taxon>
        <taxon>Pseudomonadota</taxon>
        <taxon>Gammaproteobacteria</taxon>
        <taxon>Moraxellales</taxon>
        <taxon>Moraxellaceae</taxon>
        <taxon>Acinetobacter</taxon>
    </lineage>
</organism>
<dbReference type="Proteomes" id="UP000242317">
    <property type="component" value="Unassembled WGS sequence"/>
</dbReference>
<proteinExistence type="predicted"/>
<keyword evidence="4" id="KW-1185">Reference proteome</keyword>
<gene>
    <name evidence="3" type="ORF">SAMN05421749_10925</name>
</gene>
<dbReference type="AlphaFoldDB" id="A0A1G6N829"/>
<dbReference type="OrthoDB" id="6686394at2"/>